<evidence type="ECO:0000313" key="3">
    <source>
        <dbReference type="Proteomes" id="UP000518752"/>
    </source>
</evidence>
<sequence length="361" mass="40200">MRSSYVLKEPTFFQYLQTRPIMTAQFAGMVNRQLWDETLRTLSGADFEFISIGPLTLATGLSDSTIKLSVELEARVAELEVELAVWKQAHSVAIEASERETKAHNVHIASLNKQLSDTDGFRGFLGGQNAAHHLTKLISEHLSHEGVLTVFRGLSFWVTLYFNKAELVSTIVNRGVCSPSSWMDSLRQASPRFTTIDVGIGENGADNKIREYILTYTRFPEALRVFLGGWFKLVLQYLLALISLITKGCYESNPLYATAFNTLDSAQLLGKLVLLRGVSEESSDPMFTIPSLNVDDLFIQYHESSSHTPRQLTPLNVVSLETVSVSSNGGLISPQSPLPVRKIMRYVDPKYKLHPLATSIT</sequence>
<evidence type="ECO:0000313" key="2">
    <source>
        <dbReference type="EMBL" id="KAF5393752.1"/>
    </source>
</evidence>
<dbReference type="Pfam" id="PF25540">
    <property type="entry name" value="DUF7923"/>
    <property type="match status" value="1"/>
</dbReference>
<gene>
    <name evidence="2" type="ORF">D9757_000157</name>
</gene>
<name>A0A8H5I2D3_9AGAR</name>
<evidence type="ECO:0000259" key="1">
    <source>
        <dbReference type="Pfam" id="PF25540"/>
    </source>
</evidence>
<organism evidence="2 3">
    <name type="scientific">Collybiopsis confluens</name>
    <dbReference type="NCBI Taxonomy" id="2823264"/>
    <lineage>
        <taxon>Eukaryota</taxon>
        <taxon>Fungi</taxon>
        <taxon>Dikarya</taxon>
        <taxon>Basidiomycota</taxon>
        <taxon>Agaricomycotina</taxon>
        <taxon>Agaricomycetes</taxon>
        <taxon>Agaricomycetidae</taxon>
        <taxon>Agaricales</taxon>
        <taxon>Marasmiineae</taxon>
        <taxon>Omphalotaceae</taxon>
        <taxon>Collybiopsis</taxon>
    </lineage>
</organism>
<reference evidence="2 3" key="1">
    <citation type="journal article" date="2020" name="ISME J.">
        <title>Uncovering the hidden diversity of litter-decomposition mechanisms in mushroom-forming fungi.</title>
        <authorList>
            <person name="Floudas D."/>
            <person name="Bentzer J."/>
            <person name="Ahren D."/>
            <person name="Johansson T."/>
            <person name="Persson P."/>
            <person name="Tunlid A."/>
        </authorList>
    </citation>
    <scope>NUCLEOTIDE SEQUENCE [LARGE SCALE GENOMIC DNA]</scope>
    <source>
        <strain evidence="2 3">CBS 406.79</strain>
    </source>
</reference>
<dbReference type="Proteomes" id="UP000518752">
    <property type="component" value="Unassembled WGS sequence"/>
</dbReference>
<accession>A0A8H5I2D3</accession>
<comment type="caution">
    <text evidence="2">The sequence shown here is derived from an EMBL/GenBank/DDBJ whole genome shotgun (WGS) entry which is preliminary data.</text>
</comment>
<dbReference type="InterPro" id="IPR057683">
    <property type="entry name" value="DUF7923"/>
</dbReference>
<feature type="domain" description="DUF7923" evidence="1">
    <location>
        <begin position="125"/>
        <end position="229"/>
    </location>
</feature>
<dbReference type="EMBL" id="JAACJN010000001">
    <property type="protein sequence ID" value="KAF5393752.1"/>
    <property type="molecule type" value="Genomic_DNA"/>
</dbReference>
<protein>
    <recommendedName>
        <fullName evidence="1">DUF7923 domain-containing protein</fullName>
    </recommendedName>
</protein>
<keyword evidence="3" id="KW-1185">Reference proteome</keyword>
<proteinExistence type="predicted"/>
<dbReference type="OrthoDB" id="2270193at2759"/>
<dbReference type="AlphaFoldDB" id="A0A8H5I2D3"/>